<reference evidence="10 11" key="1">
    <citation type="journal article" date="2012" name="J. Bacteriol.">
        <title>Genome sequence of an alkane-degrading bacterium, Alcanivorax pacificus type strain W11-5, isolated from deep sea sediment.</title>
        <authorList>
            <person name="Lai Q."/>
            <person name="Shao Z."/>
        </authorList>
    </citation>
    <scope>NUCLEOTIDE SEQUENCE [LARGE SCALE GENOMIC DNA]</scope>
    <source>
        <strain evidence="10 11">W11-5</strain>
    </source>
</reference>
<feature type="domain" description="N-acetyltransferase" evidence="9">
    <location>
        <begin position="296"/>
        <end position="435"/>
    </location>
</feature>
<organism evidence="10 11">
    <name type="scientific">Isoalcanivorax pacificus W11-5</name>
    <dbReference type="NCBI Taxonomy" id="391936"/>
    <lineage>
        <taxon>Bacteria</taxon>
        <taxon>Pseudomonadati</taxon>
        <taxon>Pseudomonadota</taxon>
        <taxon>Gammaproteobacteria</taxon>
        <taxon>Oceanospirillales</taxon>
        <taxon>Alcanivoracaceae</taxon>
        <taxon>Isoalcanivorax</taxon>
    </lineage>
</organism>
<dbReference type="PANTHER" id="PTHR30602">
    <property type="entry name" value="AMINO-ACID ACETYLTRANSFERASE"/>
    <property type="match status" value="1"/>
</dbReference>
<dbReference type="STRING" id="391936.S7S_02220"/>
<dbReference type="OrthoDB" id="9802238at2"/>
<keyword evidence="5 8" id="KW-0808">Transferase</keyword>
<dbReference type="SUPFAM" id="SSF53633">
    <property type="entry name" value="Carbamate kinase-like"/>
    <property type="match status" value="1"/>
</dbReference>
<dbReference type="CDD" id="cd04237">
    <property type="entry name" value="AAK_NAGS-ABP"/>
    <property type="match status" value="1"/>
</dbReference>
<dbReference type="EMBL" id="CP004387">
    <property type="protein sequence ID" value="AJD46866.1"/>
    <property type="molecule type" value="Genomic_DNA"/>
</dbReference>
<dbReference type="InterPro" id="IPR036393">
    <property type="entry name" value="AceGlu_kinase-like_sf"/>
</dbReference>
<dbReference type="Pfam" id="PF00696">
    <property type="entry name" value="AA_kinase"/>
    <property type="match status" value="1"/>
</dbReference>
<dbReference type="NCBIfam" id="NF003641">
    <property type="entry name" value="PRK05279.1"/>
    <property type="match status" value="1"/>
</dbReference>
<dbReference type="Gene3D" id="3.40.1160.10">
    <property type="entry name" value="Acetylglutamate kinase-like"/>
    <property type="match status" value="1"/>
</dbReference>
<comment type="pathway">
    <text evidence="1 8">Amino-acid biosynthesis; L-arginine biosynthesis; N(2)-acetyl-L-ornithine from L-glutamate: step 1/4.</text>
</comment>
<evidence type="ECO:0000256" key="8">
    <source>
        <dbReference type="HAMAP-Rule" id="MF_01105"/>
    </source>
</evidence>
<dbReference type="GO" id="GO:0004042">
    <property type="term" value="F:L-glutamate N-acetyltransferase activity"/>
    <property type="evidence" value="ECO:0007669"/>
    <property type="project" value="UniProtKB-UniRule"/>
</dbReference>
<dbReference type="UniPathway" id="UPA00068">
    <property type="reaction ID" value="UER00106"/>
</dbReference>
<evidence type="ECO:0000256" key="4">
    <source>
        <dbReference type="ARBA" id="ARBA00022605"/>
    </source>
</evidence>
<evidence type="ECO:0000256" key="3">
    <source>
        <dbReference type="ARBA" id="ARBA00022571"/>
    </source>
</evidence>
<dbReference type="InterPro" id="IPR016181">
    <property type="entry name" value="Acyl_CoA_acyltransferase"/>
</dbReference>
<dbReference type="InterPro" id="IPR000182">
    <property type="entry name" value="GNAT_dom"/>
</dbReference>
<evidence type="ECO:0000259" key="9">
    <source>
        <dbReference type="PROSITE" id="PS51186"/>
    </source>
</evidence>
<dbReference type="RefSeq" id="WP_008739394.1">
    <property type="nucleotide sequence ID" value="NZ_CP004387.1"/>
</dbReference>
<dbReference type="PIRSF" id="PIRSF000423">
    <property type="entry name" value="ArgA"/>
    <property type="match status" value="1"/>
</dbReference>
<dbReference type="Gene3D" id="3.40.630.30">
    <property type="match status" value="1"/>
</dbReference>
<dbReference type="InterPro" id="IPR033719">
    <property type="entry name" value="NAGS_kin"/>
</dbReference>
<keyword evidence="3 8" id="KW-0055">Arginine biosynthesis</keyword>
<dbReference type="AlphaFoldDB" id="A0A0B4XIG9"/>
<dbReference type="Proteomes" id="UP000006764">
    <property type="component" value="Chromosome"/>
</dbReference>
<dbReference type="EC" id="2.3.1.1" evidence="8"/>
<keyword evidence="6 8" id="KW-0012">Acyltransferase</keyword>
<evidence type="ECO:0000256" key="6">
    <source>
        <dbReference type="ARBA" id="ARBA00023315"/>
    </source>
</evidence>
<keyword evidence="8" id="KW-0963">Cytoplasm</keyword>
<dbReference type="PANTHER" id="PTHR30602:SF12">
    <property type="entry name" value="AMINO-ACID ACETYLTRANSFERASE NAGS1, CHLOROPLASTIC-RELATED"/>
    <property type="match status" value="1"/>
</dbReference>
<proteinExistence type="inferred from homology"/>
<evidence type="ECO:0000256" key="7">
    <source>
        <dbReference type="ARBA" id="ARBA00048372"/>
    </source>
</evidence>
<evidence type="ECO:0000313" key="11">
    <source>
        <dbReference type="Proteomes" id="UP000006764"/>
    </source>
</evidence>
<evidence type="ECO:0000256" key="1">
    <source>
        <dbReference type="ARBA" id="ARBA00004925"/>
    </source>
</evidence>
<comment type="similarity">
    <text evidence="2 8">Belongs to the acetyltransferase family. ArgA subfamily.</text>
</comment>
<accession>A0A0B4XIG9</accession>
<dbReference type="InterPro" id="IPR001048">
    <property type="entry name" value="Asp/Glu/Uridylate_kinase"/>
</dbReference>
<dbReference type="GO" id="GO:0006526">
    <property type="term" value="P:L-arginine biosynthetic process"/>
    <property type="evidence" value="ECO:0007669"/>
    <property type="project" value="UniProtKB-UniRule"/>
</dbReference>
<gene>
    <name evidence="8" type="primary">argA</name>
    <name evidence="10" type="ORF">S7S_02220</name>
</gene>
<comment type="catalytic activity">
    <reaction evidence="7 8">
        <text>L-glutamate + acetyl-CoA = N-acetyl-L-glutamate + CoA + H(+)</text>
        <dbReference type="Rhea" id="RHEA:24292"/>
        <dbReference type="ChEBI" id="CHEBI:15378"/>
        <dbReference type="ChEBI" id="CHEBI:29985"/>
        <dbReference type="ChEBI" id="CHEBI:44337"/>
        <dbReference type="ChEBI" id="CHEBI:57287"/>
        <dbReference type="ChEBI" id="CHEBI:57288"/>
        <dbReference type="EC" id="2.3.1.1"/>
    </reaction>
</comment>
<name>A0A0B4XIG9_9GAMM</name>
<comment type="miscellaneous">
    <text evidence="8">In bacteria which possess the bifunctional enzyme ornithine acetyltransferase/N-acetylglutamate synthase (ArgJ), ArgA fulfills an anaplerotic role.</text>
</comment>
<dbReference type="KEGG" id="apac:S7S_02220"/>
<evidence type="ECO:0000256" key="5">
    <source>
        <dbReference type="ARBA" id="ARBA00022679"/>
    </source>
</evidence>
<evidence type="ECO:0000256" key="2">
    <source>
        <dbReference type="ARBA" id="ARBA00009145"/>
    </source>
</evidence>
<dbReference type="CDD" id="cd04301">
    <property type="entry name" value="NAT_SF"/>
    <property type="match status" value="1"/>
</dbReference>
<dbReference type="Pfam" id="PF00583">
    <property type="entry name" value="Acetyltransf_1"/>
    <property type="match status" value="1"/>
</dbReference>
<dbReference type="HOGENOM" id="CLU_024773_0_0_6"/>
<keyword evidence="11" id="KW-1185">Reference proteome</keyword>
<comment type="subcellular location">
    <subcellularLocation>
        <location evidence="8">Cytoplasm</location>
    </subcellularLocation>
</comment>
<dbReference type="SUPFAM" id="SSF55729">
    <property type="entry name" value="Acyl-CoA N-acyltransferases (Nat)"/>
    <property type="match status" value="1"/>
</dbReference>
<sequence length="442" mass="48986">MDQPARDATQDYVAWFRNSSPYINAHRGRTFVVMISGEAVQEPGFHHIIHDLALLNSLGIRLILVHGARPQISARLSAQNIYTRFERHTRITDAAALEAALDAVGAVRLRIEGLFSMGLANSPMHNASIQVVSGNFVIAKPVGVRDGFDYQHTGEVRRVQVDAIRRQLDDGNIVLLSPIGCSPTGELFNMNSEEVASTTAIAMKADKIIYLGEDTGVVDADGRLVREISPQEAGQLLAREIIQNPTTERQLTAACHAASNGVARAHLVNFREDGALLRELFTRDGCGTLVTRENYENVRGAYIEDVGGILELIEPLEAAGALVRRSRERLEAEIKRFTITERDGMVIGCAALYPFNDGQSGEIACVAVHPDYRNADRGRKLLEHLEKRARSQGIHTLYVLSTLTAHWFQEQGFAPIPVDELPGERKSLYNYQRNSKVFRKQL</sequence>
<dbReference type="GO" id="GO:0005737">
    <property type="term" value="C:cytoplasm"/>
    <property type="evidence" value="ECO:0007669"/>
    <property type="project" value="UniProtKB-SubCell"/>
</dbReference>
<keyword evidence="4 8" id="KW-0028">Amino-acid biosynthesis</keyword>
<evidence type="ECO:0000313" key="10">
    <source>
        <dbReference type="EMBL" id="AJD46866.1"/>
    </source>
</evidence>
<dbReference type="PROSITE" id="PS51186">
    <property type="entry name" value="GNAT"/>
    <property type="match status" value="1"/>
</dbReference>
<protein>
    <recommendedName>
        <fullName evidence="8">Amino-acid acetyltransferase</fullName>
        <ecNumber evidence="8">2.3.1.1</ecNumber>
    </recommendedName>
    <alternativeName>
        <fullName evidence="8">N-acetylglutamate synthase</fullName>
        <shortName evidence="8">AGS</shortName>
        <shortName evidence="8">NAGS</shortName>
    </alternativeName>
</protein>
<dbReference type="HAMAP" id="MF_01105">
    <property type="entry name" value="N_acetyl_glu_synth"/>
    <property type="match status" value="1"/>
</dbReference>
<dbReference type="NCBIfam" id="TIGR01890">
    <property type="entry name" value="N-Ac-Glu-synth"/>
    <property type="match status" value="1"/>
</dbReference>
<dbReference type="InterPro" id="IPR010167">
    <property type="entry name" value="NH2A_AcTrfase"/>
</dbReference>